<name>A0A2M7WUG0_9BACT</name>
<keyword evidence="1" id="KW-0472">Membrane</keyword>
<keyword evidence="1" id="KW-0812">Transmembrane</keyword>
<sequence length="115" mass="13047">MLYDTLENLRNKPEAHRKKVAFVSSLFVTAVIFSIWVSVLLPRSQSRIIAQRQESVKVAKENSPIDTVRRGAAQAYQSVRGIFSGSQTVNLEDQYQKIKNQVETGQIKLTPEQNQ</sequence>
<feature type="transmembrane region" description="Helical" evidence="1">
    <location>
        <begin position="20"/>
        <end position="41"/>
    </location>
</feature>
<organism evidence="2 3">
    <name type="scientific">Candidatus Zambryskibacteria bacterium CG_4_9_14_3_um_filter_40_16</name>
    <dbReference type="NCBI Taxonomy" id="1975111"/>
    <lineage>
        <taxon>Bacteria</taxon>
        <taxon>Candidatus Zambryskiibacteriota</taxon>
    </lineage>
</organism>
<protein>
    <submittedName>
        <fullName evidence="2">Uncharacterized protein</fullName>
    </submittedName>
</protein>
<dbReference type="AlphaFoldDB" id="A0A2M7WUG0"/>
<evidence type="ECO:0000313" key="2">
    <source>
        <dbReference type="EMBL" id="PJA33649.1"/>
    </source>
</evidence>
<keyword evidence="1" id="KW-1133">Transmembrane helix</keyword>
<dbReference type="Proteomes" id="UP000231487">
    <property type="component" value="Unassembled WGS sequence"/>
</dbReference>
<evidence type="ECO:0000313" key="3">
    <source>
        <dbReference type="Proteomes" id="UP000231487"/>
    </source>
</evidence>
<proteinExistence type="predicted"/>
<accession>A0A2M7WUG0</accession>
<dbReference type="EMBL" id="PFXE01000024">
    <property type="protein sequence ID" value="PJA33649.1"/>
    <property type="molecule type" value="Genomic_DNA"/>
</dbReference>
<evidence type="ECO:0000256" key="1">
    <source>
        <dbReference type="SAM" id="Phobius"/>
    </source>
</evidence>
<reference evidence="3" key="1">
    <citation type="submission" date="2017-09" db="EMBL/GenBank/DDBJ databases">
        <title>Depth-based differentiation of microbial function through sediment-hosted aquifers and enrichment of novel symbionts in the deep terrestrial subsurface.</title>
        <authorList>
            <person name="Probst A.J."/>
            <person name="Ladd B."/>
            <person name="Jarett J.K."/>
            <person name="Geller-Mcgrath D.E."/>
            <person name="Sieber C.M.K."/>
            <person name="Emerson J.B."/>
            <person name="Anantharaman K."/>
            <person name="Thomas B.C."/>
            <person name="Malmstrom R."/>
            <person name="Stieglmeier M."/>
            <person name="Klingl A."/>
            <person name="Woyke T."/>
            <person name="Ryan C.M."/>
            <person name="Banfield J.F."/>
        </authorList>
    </citation>
    <scope>NUCLEOTIDE SEQUENCE [LARGE SCALE GENOMIC DNA]</scope>
</reference>
<comment type="caution">
    <text evidence="2">The sequence shown here is derived from an EMBL/GenBank/DDBJ whole genome shotgun (WGS) entry which is preliminary data.</text>
</comment>
<gene>
    <name evidence="2" type="ORF">CO184_01370</name>
</gene>